<reference evidence="10 11" key="1">
    <citation type="journal article" date="2013" name="Mar. Genomics">
        <title>Expression of sulfatases in Rhodopirellula baltica and the diversity of sulfatases in the genus Rhodopirellula.</title>
        <authorList>
            <person name="Wegner C.E."/>
            <person name="Richter-Heitmann T."/>
            <person name="Klindworth A."/>
            <person name="Klockow C."/>
            <person name="Richter M."/>
            <person name="Achstetter T."/>
            <person name="Glockner F.O."/>
            <person name="Harder J."/>
        </authorList>
    </citation>
    <scope>NUCLEOTIDE SEQUENCE [LARGE SCALE GENOMIC DNA]</scope>
    <source>
        <strain evidence="10 11">SH398</strain>
    </source>
</reference>
<evidence type="ECO:0000259" key="9">
    <source>
        <dbReference type="Pfam" id="PF00561"/>
    </source>
</evidence>
<dbReference type="SUPFAM" id="SSF53335">
    <property type="entry name" value="S-adenosyl-L-methionine-dependent methyltransferases"/>
    <property type="match status" value="1"/>
</dbReference>
<comment type="catalytic activity">
    <reaction evidence="7">
        <text>L-homoserine + acetyl-CoA = O-acetyl-L-homoserine + CoA</text>
        <dbReference type="Rhea" id="RHEA:13701"/>
        <dbReference type="ChEBI" id="CHEBI:57287"/>
        <dbReference type="ChEBI" id="CHEBI:57288"/>
        <dbReference type="ChEBI" id="CHEBI:57476"/>
        <dbReference type="ChEBI" id="CHEBI:57716"/>
        <dbReference type="EC" id="2.3.1.31"/>
    </reaction>
</comment>
<evidence type="ECO:0000256" key="2">
    <source>
        <dbReference type="ARBA" id="ARBA00022490"/>
    </source>
</evidence>
<dbReference type="NCBIfam" id="TIGR01392">
    <property type="entry name" value="homoserO_Ac_trn"/>
    <property type="match status" value="1"/>
</dbReference>
<evidence type="ECO:0000256" key="1">
    <source>
        <dbReference type="ARBA" id="ARBA00011738"/>
    </source>
</evidence>
<dbReference type="FunFam" id="3.40.50.150:FF:001161">
    <property type="match status" value="1"/>
</dbReference>
<dbReference type="EC" id="2.3.1.31" evidence="7"/>
<dbReference type="GO" id="GO:0005737">
    <property type="term" value="C:cytoplasm"/>
    <property type="evidence" value="ECO:0007669"/>
    <property type="project" value="UniProtKB-SubCell"/>
</dbReference>
<feature type="binding site" evidence="7">
    <location>
        <position position="243"/>
    </location>
    <ligand>
        <name>substrate</name>
    </ligand>
</feature>
<evidence type="ECO:0000256" key="5">
    <source>
        <dbReference type="ARBA" id="ARBA00023167"/>
    </source>
</evidence>
<feature type="domain" description="AB hydrolase-1" evidence="9">
    <location>
        <begin position="67"/>
        <end position="375"/>
    </location>
</feature>
<dbReference type="Proteomes" id="UP000011996">
    <property type="component" value="Unassembled WGS sequence"/>
</dbReference>
<evidence type="ECO:0000256" key="8">
    <source>
        <dbReference type="SAM" id="MobiDB-lite"/>
    </source>
</evidence>
<comment type="similarity">
    <text evidence="7">Belongs to the AB hydrolase superfamily. MetX family.</text>
</comment>
<protein>
    <recommendedName>
        <fullName evidence="7">Homoserine O-acetyltransferase</fullName>
        <shortName evidence="7">HAT</shortName>
        <ecNumber evidence="7">2.3.1.31</ecNumber>
    </recommendedName>
    <alternativeName>
        <fullName evidence="7">Homoserine transacetylase</fullName>
        <shortName evidence="7">HTA</shortName>
    </alternativeName>
</protein>
<dbReference type="NCBIfam" id="TIGR02081">
    <property type="entry name" value="metW"/>
    <property type="match status" value="1"/>
</dbReference>
<evidence type="ECO:0000313" key="11">
    <source>
        <dbReference type="Proteomes" id="UP000011996"/>
    </source>
</evidence>
<dbReference type="GO" id="GO:0009086">
    <property type="term" value="P:methionine biosynthetic process"/>
    <property type="evidence" value="ECO:0007669"/>
    <property type="project" value="UniProtKB-UniRule"/>
</dbReference>
<evidence type="ECO:0000256" key="7">
    <source>
        <dbReference type="HAMAP-Rule" id="MF_00296"/>
    </source>
</evidence>
<dbReference type="InterPro" id="IPR029058">
    <property type="entry name" value="AB_hydrolase_fold"/>
</dbReference>
<dbReference type="Pfam" id="PF07021">
    <property type="entry name" value="MetW"/>
    <property type="match status" value="1"/>
</dbReference>
<dbReference type="InterPro" id="IPR008220">
    <property type="entry name" value="HAT_MetX-like"/>
</dbReference>
<dbReference type="Gene3D" id="3.40.50.150">
    <property type="entry name" value="Vaccinia Virus protein VP39"/>
    <property type="match status" value="1"/>
</dbReference>
<feature type="binding site" evidence="7">
    <location>
        <position position="372"/>
    </location>
    <ligand>
        <name>substrate</name>
    </ligand>
</feature>
<dbReference type="Gene3D" id="3.40.50.1820">
    <property type="entry name" value="alpha/beta hydrolase"/>
    <property type="match status" value="1"/>
</dbReference>
<keyword evidence="4 7" id="KW-0808">Transferase</keyword>
<dbReference type="CDD" id="cd02440">
    <property type="entry name" value="AdoMet_MTases"/>
    <property type="match status" value="1"/>
</dbReference>
<dbReference type="Gene3D" id="1.10.1740.110">
    <property type="match status" value="1"/>
</dbReference>
<evidence type="ECO:0000313" key="10">
    <source>
        <dbReference type="EMBL" id="EMI25995.1"/>
    </source>
</evidence>
<dbReference type="SUPFAM" id="SSF53474">
    <property type="entry name" value="alpha/beta-Hydrolases"/>
    <property type="match status" value="1"/>
</dbReference>
<evidence type="ECO:0000256" key="3">
    <source>
        <dbReference type="ARBA" id="ARBA00022605"/>
    </source>
</evidence>
<dbReference type="AlphaFoldDB" id="M5S389"/>
<dbReference type="Pfam" id="PF00561">
    <property type="entry name" value="Abhydrolase_1"/>
    <property type="match status" value="1"/>
</dbReference>
<dbReference type="UniPathway" id="UPA00051">
    <property type="reaction ID" value="UER00074"/>
</dbReference>
<dbReference type="InterPro" id="IPR000073">
    <property type="entry name" value="AB_hydrolase_1"/>
</dbReference>
<proteinExistence type="inferred from homology"/>
<dbReference type="InterPro" id="IPR010743">
    <property type="entry name" value="Methionine_synth_MetW"/>
</dbReference>
<comment type="subcellular location">
    <subcellularLocation>
        <location evidence="7">Cytoplasm</location>
    </subcellularLocation>
</comment>
<dbReference type="NCBIfam" id="NF001209">
    <property type="entry name" value="PRK00175.1"/>
    <property type="match status" value="1"/>
</dbReference>
<dbReference type="PANTHER" id="PTHR32268">
    <property type="entry name" value="HOMOSERINE O-ACETYLTRANSFERASE"/>
    <property type="match status" value="1"/>
</dbReference>
<name>M5S389_9BACT</name>
<comment type="pathway">
    <text evidence="7">Amino-acid biosynthesis; L-methionine biosynthesis via de novo pathway; O-acetyl-L-homoserine from L-homoserine: step 1/1.</text>
</comment>
<dbReference type="HAMAP" id="MF_00296">
    <property type="entry name" value="MetX_acyltransf"/>
    <property type="match status" value="1"/>
</dbReference>
<comment type="caution">
    <text evidence="7">Lacks conserved residue(s) required for the propagation of feature annotation.</text>
</comment>
<keyword evidence="6 7" id="KW-0012">Acyltransferase</keyword>
<dbReference type="EMBL" id="ANOF01000107">
    <property type="protein sequence ID" value="EMI25995.1"/>
    <property type="molecule type" value="Genomic_DNA"/>
</dbReference>
<gene>
    <name evidence="7" type="primary">metXA</name>
    <name evidence="10" type="ORF">RESH_03332</name>
</gene>
<feature type="region of interest" description="Disordered" evidence="8">
    <location>
        <begin position="1"/>
        <end position="20"/>
    </location>
</feature>
<feature type="active site" description="Nucleophile" evidence="7">
    <location>
        <position position="173"/>
    </location>
</feature>
<keyword evidence="3 7" id="KW-0028">Amino-acid biosynthesis</keyword>
<accession>M5S389</accession>
<feature type="active site" evidence="7">
    <location>
        <position position="371"/>
    </location>
</feature>
<comment type="subunit">
    <text evidence="1 7">Homodimer.</text>
</comment>
<comment type="function">
    <text evidence="7">Transfers an acetyl group from acetyl-CoA to L-homoserine, forming acetyl-L-homoserine.</text>
</comment>
<dbReference type="GO" id="GO:0004414">
    <property type="term" value="F:homoserine O-acetyltransferase activity"/>
    <property type="evidence" value="ECO:0007669"/>
    <property type="project" value="UniProtKB-UniRule"/>
</dbReference>
<keyword evidence="5 7" id="KW-0486">Methionine biosynthesis</keyword>
<keyword evidence="2 7" id="KW-0963">Cytoplasm</keyword>
<sequence>MFESQASMGEPSNEDLSSTDDVRTDAPLAYAKYVTFDQPLPLERGGELPEVRCCYETWGTLNEDASNAVLVCHAVSGDSHAARHDEDDQPGWWDGLIGPGLPIDTDRLFVVCPNVLGGCRGSTGPGDADPTSPEGTPYGANFPRITIGDIVEAQKLLADHLGIRQWRAVVGGSLGGHQVLQWINRYPDAAKTCVAIATSPRLNSQALGFDVIARNAIQTDPHYAGGQYYDKDQRPDTGLAIARMLGHITYLSVEAMEAKFDPDRHDPRQIASQFEQRFSIGSYLAHQGQKFTTRFDANSYVTLSMAMDLFDLGGTRLKLMETFDEATCDFLLISFSSDWLFPPAQSREIVNALTALDKRVTYAEITTNAGHDAFLIAKDIATYGPLIRERLRDTETHPAVPSDITLNVDEESILEIIPAGSSVLDLGCGNGQLLAAIRDRHRTPAPAATTHRLMGVEVAQENLLATAMRGIDVIDYDLNHGLPAFIDDQFDYVILNATLQAVENVVELLNEMLRVGRHAIISFPNFAYRQLRDHYVTHGRSPKAPGEFDFDWHNTPNRRFPTIADVRDLLGQLNVVIDEEVFWDVDRGQRIEPDNDPNLNADTAVIAFHREKR</sequence>
<feature type="active site" evidence="7">
    <location>
        <position position="338"/>
    </location>
</feature>
<dbReference type="PANTHER" id="PTHR32268:SF11">
    <property type="entry name" value="HOMOSERINE O-ACETYLTRANSFERASE"/>
    <property type="match status" value="1"/>
</dbReference>
<comment type="caution">
    <text evidence="10">The sequence shown here is derived from an EMBL/GenBank/DDBJ whole genome shotgun (WGS) entry which is preliminary data.</text>
</comment>
<dbReference type="FunFam" id="1.10.1740.110:FF:000001">
    <property type="entry name" value="Homoserine O-acetyltransferase"/>
    <property type="match status" value="1"/>
</dbReference>
<dbReference type="GO" id="GO:0009092">
    <property type="term" value="P:homoserine metabolic process"/>
    <property type="evidence" value="ECO:0007669"/>
    <property type="project" value="TreeGrafter"/>
</dbReference>
<dbReference type="PATRIC" id="fig|1263868.3.peg.3594"/>
<evidence type="ECO:0000256" key="6">
    <source>
        <dbReference type="ARBA" id="ARBA00023315"/>
    </source>
</evidence>
<dbReference type="InterPro" id="IPR029063">
    <property type="entry name" value="SAM-dependent_MTases_sf"/>
</dbReference>
<dbReference type="STRING" id="1263868.RESH_03332"/>
<organism evidence="10 11">
    <name type="scientific">Rhodopirellula europaea SH398</name>
    <dbReference type="NCBI Taxonomy" id="1263868"/>
    <lineage>
        <taxon>Bacteria</taxon>
        <taxon>Pseudomonadati</taxon>
        <taxon>Planctomycetota</taxon>
        <taxon>Planctomycetia</taxon>
        <taxon>Pirellulales</taxon>
        <taxon>Pirellulaceae</taxon>
        <taxon>Rhodopirellula</taxon>
    </lineage>
</organism>
<evidence type="ECO:0000256" key="4">
    <source>
        <dbReference type="ARBA" id="ARBA00022679"/>
    </source>
</evidence>